<keyword evidence="1" id="KW-1133">Transmembrane helix</keyword>
<evidence type="ECO:0000256" key="1">
    <source>
        <dbReference type="SAM" id="Phobius"/>
    </source>
</evidence>
<feature type="transmembrane region" description="Helical" evidence="1">
    <location>
        <begin position="107"/>
        <end position="128"/>
    </location>
</feature>
<gene>
    <name evidence="2" type="ORF">OSO01_22530</name>
</gene>
<evidence type="ECO:0000313" key="2">
    <source>
        <dbReference type="EMBL" id="GEN87514.1"/>
    </source>
</evidence>
<dbReference type="RefSeq" id="WP_147210478.1">
    <property type="nucleotide sequence ID" value="NZ_BJYM01000008.1"/>
</dbReference>
<keyword evidence="3" id="KW-1185">Reference proteome</keyword>
<keyword evidence="1" id="KW-0472">Membrane</keyword>
<evidence type="ECO:0000313" key="3">
    <source>
        <dbReference type="Proteomes" id="UP000321558"/>
    </source>
</evidence>
<feature type="transmembrane region" description="Helical" evidence="1">
    <location>
        <begin position="134"/>
        <end position="152"/>
    </location>
</feature>
<name>A0A511ZJ86_9BACI</name>
<feature type="transmembrane region" description="Helical" evidence="1">
    <location>
        <begin position="157"/>
        <end position="177"/>
    </location>
</feature>
<organism evidence="2 3">
    <name type="scientific">Oceanobacillus sojae</name>
    <dbReference type="NCBI Taxonomy" id="582851"/>
    <lineage>
        <taxon>Bacteria</taxon>
        <taxon>Bacillati</taxon>
        <taxon>Bacillota</taxon>
        <taxon>Bacilli</taxon>
        <taxon>Bacillales</taxon>
        <taxon>Bacillaceae</taxon>
        <taxon>Oceanobacillus</taxon>
    </lineage>
</organism>
<comment type="caution">
    <text evidence="2">The sequence shown here is derived from an EMBL/GenBank/DDBJ whole genome shotgun (WGS) entry which is preliminary data.</text>
</comment>
<dbReference type="EMBL" id="BJYM01000008">
    <property type="protein sequence ID" value="GEN87514.1"/>
    <property type="molecule type" value="Genomic_DNA"/>
</dbReference>
<keyword evidence="1" id="KW-0812">Transmembrane</keyword>
<dbReference type="AlphaFoldDB" id="A0A511ZJ86"/>
<dbReference type="STRING" id="582851.GCA_900162665_00681"/>
<sequence>MKQEIVFATIGSIMTIVFLMIVNLLTSPEHLWFLYPSHILVLWPVSLYFLSEKQYKFGVLFVGLIIILFLSLNNYFNSPGHPWVLYAVYPIILLVVLTFLGKSSIKLSVAIIGSLAAILYYSFLNYYLSPGYPWAVYPAYAVLWWPTLLYFISSKRYFGLSIFGTFLTVVFLIVVSAVSTPNVIWEVYPIFLILWWPLSMYFYGSNKRNSRNKIIRQI</sequence>
<dbReference type="OrthoDB" id="2360867at2"/>
<feature type="transmembrane region" description="Helical" evidence="1">
    <location>
        <begin position="57"/>
        <end position="76"/>
    </location>
</feature>
<accession>A0A511ZJ86</accession>
<feature type="transmembrane region" description="Helical" evidence="1">
    <location>
        <begin position="183"/>
        <end position="203"/>
    </location>
</feature>
<reference evidence="2 3" key="1">
    <citation type="submission" date="2019-07" db="EMBL/GenBank/DDBJ databases">
        <title>Whole genome shotgun sequence of Oceanobacillus sojae NBRC 105379.</title>
        <authorList>
            <person name="Hosoyama A."/>
            <person name="Uohara A."/>
            <person name="Ohji S."/>
            <person name="Ichikawa N."/>
        </authorList>
    </citation>
    <scope>NUCLEOTIDE SEQUENCE [LARGE SCALE GENOMIC DNA]</scope>
    <source>
        <strain evidence="2 3">NBRC 105379</strain>
    </source>
</reference>
<dbReference type="Proteomes" id="UP000321558">
    <property type="component" value="Unassembled WGS sequence"/>
</dbReference>
<protein>
    <submittedName>
        <fullName evidence="2">Uncharacterized protein</fullName>
    </submittedName>
</protein>
<feature type="transmembrane region" description="Helical" evidence="1">
    <location>
        <begin position="32"/>
        <end position="50"/>
    </location>
</feature>
<feature type="transmembrane region" description="Helical" evidence="1">
    <location>
        <begin position="5"/>
        <end position="26"/>
    </location>
</feature>
<feature type="transmembrane region" description="Helical" evidence="1">
    <location>
        <begin position="82"/>
        <end position="100"/>
    </location>
</feature>
<proteinExistence type="predicted"/>